<keyword evidence="2" id="KW-1185">Reference proteome</keyword>
<reference evidence="1 2" key="1">
    <citation type="submission" date="2024-09" db="EMBL/GenBank/DDBJ databases">
        <authorList>
            <person name="Sun Q."/>
            <person name="Mori K."/>
        </authorList>
    </citation>
    <scope>NUCLEOTIDE SEQUENCE [LARGE SCALE GENOMIC DNA]</scope>
    <source>
        <strain evidence="1 2">JCM 3324</strain>
    </source>
</reference>
<evidence type="ECO:0000313" key="1">
    <source>
        <dbReference type="EMBL" id="MFB9470192.1"/>
    </source>
</evidence>
<dbReference type="EMBL" id="JBHMCF010000011">
    <property type="protein sequence ID" value="MFB9470192.1"/>
    <property type="molecule type" value="Genomic_DNA"/>
</dbReference>
<accession>A0ABV5NJ04</accession>
<organism evidence="1 2">
    <name type="scientific">Nonomuraea salmonea</name>
    <dbReference type="NCBI Taxonomy" id="46181"/>
    <lineage>
        <taxon>Bacteria</taxon>
        <taxon>Bacillati</taxon>
        <taxon>Actinomycetota</taxon>
        <taxon>Actinomycetes</taxon>
        <taxon>Streptosporangiales</taxon>
        <taxon>Streptosporangiaceae</taxon>
        <taxon>Nonomuraea</taxon>
    </lineage>
</organism>
<dbReference type="Proteomes" id="UP001589568">
    <property type="component" value="Unassembled WGS sequence"/>
</dbReference>
<proteinExistence type="predicted"/>
<evidence type="ECO:0000313" key="2">
    <source>
        <dbReference type="Proteomes" id="UP001589568"/>
    </source>
</evidence>
<name>A0ABV5NJ04_9ACTN</name>
<sequence length="1357" mass="139949">MPHALLRVLASTTIAGTVLTAVPQPAQAQAPLQQALSAGVKPVPAVEEPPAAVVNVQKQPSLALRPAGEQRVGPAAPEVTTPAGPGLVGQVTSGAAAVQEQQGFGKGAPDAGDVLPDTSQAKPLGLAKQVESVTKGFDGLGALLGKVTTKVLPQTSKSASKAVSGVTYRLCVESAEVPVSCSIRQPVGVPVAADVTGDDKPDLVAGLVPVANPGQGSVGVTFAVKRLAGQSLRAQVWAEYDGKVSVGFDGLRRGSSLSASDKGTFTVDLAGKRVKAVVKRKEPGASAALVAGVTGRASVSLRQTPATSELTVNATLAEPSLDVAASAPARLEALAVNGRRLTHAVLDRMGTRAAVRVSGGKVSFTSPTTVGRAVLDDLVYRDGRLSRVIRAEMDRLPPAFTAQYRSAKNKQTLSTATAKGASGPASLLFYDRAAGQTVIKAELSALPAKVRVVNDLAAHRVTHTSSAPIRDLGLVLQRGGGAISTPRGSHVTMIKDGAAVGVSGRLSGLRGFDVTYGATPHAHLDATSGGGPFVGAASIDRTHVARLELSNTPATVDVTLDPAARKAVYRAGGVIGTLRAAYANLKSGPTVDGTVLGVRDDVQASWALGERSTVKVESSGKVRSVRIYANKAHVTTPSGEDVRAVVEGVRKRAELVADTKAHTLTWDSDGPVTKVTALARVKLGNRYARAAAQVTGVPAKFDASWDGGSYRFRGVSGPVGSAEVAFTNHDRATSPTGPHLAAHYDQATGDLDASVRVTKLKQVELTPAAQGFTAGLDAGGHTMTVDADIRRGDDRFGLIGTVGPVPGRLAVASEGGKLTYTGSRLDVRARAWLGKTAALDRMRAAPAVTGGVSLVDGACVPGRPGCSQGAFCVAQRGCFGLQGYIDVSGLPEQVSVDLGGKTFGFSGFRPKNRTLDVYLASNVLSPVPVKARARLTGLPEKITGMSLGPITVAQGNAVQAAYRIEPAATLGKLDVRAEAAGLRGHLAIDPVPASVAFQGTYGAKTRIRVTNSAPVKHLSAKVTLPGKGTGELRFSDVPAVFGVDADASAAGLSVPAVTYKAIGNVNTLDGRLSVEGGLIDPSGRLGDVAFAVRDLAADTTVRLNPDQSLDLVSKPVPTGRISVRGGLRVDAVPAQKLAVHKEVPSTGGFLTYHVGGRFGVRKSSVEQVTLSISRMSWLRLRPGRIPFGLKAPAALGYVAPGFEGSYGTLKIAAKGVDLRPDVKLDIKLSRKVGADVFRESVRIGRVTSLALRRYDQRMRPVGHKQEVKAAGISLACVSVDAKPGFAAGGRAADTITLRGADGPQMVSLLDPGGQVPDYAVDLLTHFMSPFPGAEWKVAGLDAGSCGSDRPASRTSDR</sequence>
<dbReference type="RefSeq" id="WP_379483090.1">
    <property type="nucleotide sequence ID" value="NZ_JBHMCF010000011.1"/>
</dbReference>
<protein>
    <submittedName>
        <fullName evidence="1">Uncharacterized protein</fullName>
    </submittedName>
</protein>
<gene>
    <name evidence="1" type="ORF">ACFFR3_11780</name>
</gene>
<comment type="caution">
    <text evidence="1">The sequence shown here is derived from an EMBL/GenBank/DDBJ whole genome shotgun (WGS) entry which is preliminary data.</text>
</comment>